<dbReference type="AlphaFoldDB" id="A0A833N5W2"/>
<evidence type="ECO:0000256" key="3">
    <source>
        <dbReference type="SAM" id="MobiDB-lite"/>
    </source>
</evidence>
<evidence type="ECO:0000259" key="4">
    <source>
        <dbReference type="PROSITE" id="PS50110"/>
    </source>
</evidence>
<dbReference type="InterPro" id="IPR001789">
    <property type="entry name" value="Sig_transdc_resp-reg_receiver"/>
</dbReference>
<accession>A0A833N5W2</accession>
<keyword evidence="6" id="KW-1185">Reference proteome</keyword>
<evidence type="ECO:0000313" key="5">
    <source>
        <dbReference type="EMBL" id="KAB8031794.1"/>
    </source>
</evidence>
<dbReference type="CDD" id="cd00156">
    <property type="entry name" value="REC"/>
    <property type="match status" value="1"/>
</dbReference>
<gene>
    <name evidence="5" type="ORF">GCL57_03905</name>
</gene>
<feature type="modified residue" description="4-aspartylphosphate" evidence="2">
    <location>
        <position position="54"/>
    </location>
</feature>
<dbReference type="SMART" id="SM00448">
    <property type="entry name" value="REC"/>
    <property type="match status" value="1"/>
</dbReference>
<evidence type="ECO:0000313" key="6">
    <source>
        <dbReference type="Proteomes" id="UP000442694"/>
    </source>
</evidence>
<dbReference type="Pfam" id="PF00072">
    <property type="entry name" value="Response_reg"/>
    <property type="match status" value="1"/>
</dbReference>
<dbReference type="GO" id="GO:0000160">
    <property type="term" value="P:phosphorelay signal transduction system"/>
    <property type="evidence" value="ECO:0007669"/>
    <property type="project" value="InterPro"/>
</dbReference>
<name>A0A833N5W2_9BACT</name>
<dbReference type="Gene3D" id="3.40.50.2300">
    <property type="match status" value="1"/>
</dbReference>
<evidence type="ECO:0000256" key="2">
    <source>
        <dbReference type="PROSITE-ProRule" id="PRU00169"/>
    </source>
</evidence>
<dbReference type="RefSeq" id="WP_152211970.1">
    <property type="nucleotide sequence ID" value="NZ_WFLN01000005.1"/>
</dbReference>
<dbReference type="InterPro" id="IPR011006">
    <property type="entry name" value="CheY-like_superfamily"/>
</dbReference>
<feature type="compositionally biased region" description="Pro residues" evidence="3">
    <location>
        <begin position="152"/>
        <end position="167"/>
    </location>
</feature>
<reference evidence="5 6" key="1">
    <citation type="submission" date="2019-10" db="EMBL/GenBank/DDBJ databases">
        <title>New genus of Silvanigrellaceae.</title>
        <authorList>
            <person name="Pitt A."/>
            <person name="Hahn M.W."/>
        </authorList>
    </citation>
    <scope>NUCLEOTIDE SEQUENCE [LARGE SCALE GENOMIC DNA]</scope>
    <source>
        <strain evidence="5 6">33A1-SZDP</strain>
    </source>
</reference>
<dbReference type="PANTHER" id="PTHR44591">
    <property type="entry name" value="STRESS RESPONSE REGULATOR PROTEIN 1"/>
    <property type="match status" value="1"/>
</dbReference>
<proteinExistence type="predicted"/>
<dbReference type="InterPro" id="IPR050595">
    <property type="entry name" value="Bact_response_regulator"/>
</dbReference>
<dbReference type="Proteomes" id="UP000442694">
    <property type="component" value="Unassembled WGS sequence"/>
</dbReference>
<keyword evidence="1 2" id="KW-0597">Phosphoprotein</keyword>
<protein>
    <submittedName>
        <fullName evidence="5">Response regulator</fullName>
    </submittedName>
</protein>
<feature type="compositionally biased region" description="Low complexity" evidence="3">
    <location>
        <begin position="168"/>
        <end position="185"/>
    </location>
</feature>
<sequence length="272" mass="29083">MSGKTILIVDDAVETRLFLKGIVNSLAFTPVEAKSGIDALKILGDQKIDLVILDVLMPNLDGYQTLEFINQLKKTQNIKVIFFSGKKGELDQTKINELKPDDFIHKTVDIQVLKTKIKKLINAEESQATKPMAPPAMQPPQAAPKQATPSAAPQPPIATSKPPPTAVPPAVAAKPAAGAAAKPISPQTPATGAKLELNATITNMPIVLDIIITQLTPSGIVFQSKFQFKEGAQLSINCPQAATTLKKAGELQTKVQKCVQDGENYIVNTSFA</sequence>
<dbReference type="EMBL" id="WFLN01000005">
    <property type="protein sequence ID" value="KAB8031794.1"/>
    <property type="molecule type" value="Genomic_DNA"/>
</dbReference>
<feature type="region of interest" description="Disordered" evidence="3">
    <location>
        <begin position="126"/>
        <end position="189"/>
    </location>
</feature>
<comment type="caution">
    <text evidence="5">The sequence shown here is derived from an EMBL/GenBank/DDBJ whole genome shotgun (WGS) entry which is preliminary data.</text>
</comment>
<feature type="compositionally biased region" description="Pro residues" evidence="3">
    <location>
        <begin position="132"/>
        <end position="142"/>
    </location>
</feature>
<evidence type="ECO:0000256" key="1">
    <source>
        <dbReference type="ARBA" id="ARBA00022553"/>
    </source>
</evidence>
<dbReference type="PROSITE" id="PS50110">
    <property type="entry name" value="RESPONSE_REGULATORY"/>
    <property type="match status" value="1"/>
</dbReference>
<feature type="domain" description="Response regulatory" evidence="4">
    <location>
        <begin position="5"/>
        <end position="121"/>
    </location>
</feature>
<organism evidence="5 6">
    <name type="scientific">Fluviispira multicolorata</name>
    <dbReference type="NCBI Taxonomy" id="2654512"/>
    <lineage>
        <taxon>Bacteria</taxon>
        <taxon>Pseudomonadati</taxon>
        <taxon>Bdellovibrionota</taxon>
        <taxon>Oligoflexia</taxon>
        <taxon>Silvanigrellales</taxon>
        <taxon>Silvanigrellaceae</taxon>
        <taxon>Fluviispira</taxon>
    </lineage>
</organism>
<dbReference type="SUPFAM" id="SSF52172">
    <property type="entry name" value="CheY-like"/>
    <property type="match status" value="1"/>
</dbReference>
<dbReference type="PANTHER" id="PTHR44591:SF3">
    <property type="entry name" value="RESPONSE REGULATORY DOMAIN-CONTAINING PROTEIN"/>
    <property type="match status" value="1"/>
</dbReference>